<organism evidence="1 2">
    <name type="scientific">Methylogaea oryzae</name>
    <dbReference type="NCBI Taxonomy" id="1295382"/>
    <lineage>
        <taxon>Bacteria</taxon>
        <taxon>Pseudomonadati</taxon>
        <taxon>Pseudomonadota</taxon>
        <taxon>Gammaproteobacteria</taxon>
        <taxon>Methylococcales</taxon>
        <taxon>Methylococcaceae</taxon>
        <taxon>Methylogaea</taxon>
    </lineage>
</organism>
<gene>
    <name evidence="1" type="ORF">MoryE10_02920</name>
</gene>
<dbReference type="AlphaFoldDB" id="A0A8D5AGY2"/>
<dbReference type="KEGG" id="moz:MoryE10_02920"/>
<dbReference type="RefSeq" id="WP_054773484.1">
    <property type="nucleotide sequence ID" value="NZ_AP019782.1"/>
</dbReference>
<accession>A0A8D5AGY2</accession>
<dbReference type="EMBL" id="AP019782">
    <property type="protein sequence ID" value="BBL69686.1"/>
    <property type="molecule type" value="Genomic_DNA"/>
</dbReference>
<dbReference type="Pfam" id="PF10076">
    <property type="entry name" value="Phage_Mu_Gp48"/>
    <property type="match status" value="1"/>
</dbReference>
<dbReference type="InterPro" id="IPR018755">
    <property type="entry name" value="Phage_Mu_Gp48"/>
</dbReference>
<name>A0A8D5AGY2_9GAMM</name>
<sequence length="204" mass="23095">MTATDYLELMLSLLPNGQLWDDLRQPGSGVYELLSALAEEFGRVDARARQLRSEMDPRYATELLREWEDFAGLPDPCTNAKAVTLQERRAAVVSKLTYRAGQTKAFYVGLATALGYSITIIEYAPWVCGLSRLGTDTLCGGHNVRQHWRVRVHGPRVGRFRTGTSQCGIDLLTKISRAYDLECRFKRNNQGHRNLHFTYEGTRP</sequence>
<proteinExistence type="predicted"/>
<evidence type="ECO:0000313" key="1">
    <source>
        <dbReference type="EMBL" id="BBL69686.1"/>
    </source>
</evidence>
<dbReference type="Proteomes" id="UP000824988">
    <property type="component" value="Chromosome"/>
</dbReference>
<protein>
    <submittedName>
        <fullName evidence="1">Phage tail protein</fullName>
    </submittedName>
</protein>
<reference evidence="1" key="1">
    <citation type="submission" date="2019-06" db="EMBL/GenBank/DDBJ databases">
        <title>Complete genome sequence of Methylogaea oryzae strain JCM16910.</title>
        <authorList>
            <person name="Asakawa S."/>
        </authorList>
    </citation>
    <scope>NUCLEOTIDE SEQUENCE</scope>
    <source>
        <strain evidence="1">E10</strain>
    </source>
</reference>
<evidence type="ECO:0000313" key="2">
    <source>
        <dbReference type="Proteomes" id="UP000824988"/>
    </source>
</evidence>
<keyword evidence="2" id="KW-1185">Reference proteome</keyword>